<evidence type="ECO:0000313" key="2">
    <source>
        <dbReference type="Proteomes" id="UP001652660"/>
    </source>
</evidence>
<proteinExistence type="predicted"/>
<gene>
    <name evidence="3" type="primary">LOC113722560</name>
</gene>
<evidence type="ECO:0000259" key="1">
    <source>
        <dbReference type="PROSITE" id="PS50162"/>
    </source>
</evidence>
<evidence type="ECO:0000313" key="3">
    <source>
        <dbReference type="RefSeq" id="XP_071932047.1"/>
    </source>
</evidence>
<feature type="domain" description="RecA family profile 1" evidence="1">
    <location>
        <begin position="20"/>
        <end position="228"/>
    </location>
</feature>
<dbReference type="PANTHER" id="PTHR46644:SF2">
    <property type="entry name" value="DNA REPAIR PROTEIN XRCC2"/>
    <property type="match status" value="1"/>
</dbReference>
<organism evidence="2 3">
    <name type="scientific">Coffea arabica</name>
    <name type="common">Arabian coffee</name>
    <dbReference type="NCBI Taxonomy" id="13443"/>
    <lineage>
        <taxon>Eukaryota</taxon>
        <taxon>Viridiplantae</taxon>
        <taxon>Streptophyta</taxon>
        <taxon>Embryophyta</taxon>
        <taxon>Tracheophyta</taxon>
        <taxon>Spermatophyta</taxon>
        <taxon>Magnoliopsida</taxon>
        <taxon>eudicotyledons</taxon>
        <taxon>Gunneridae</taxon>
        <taxon>Pentapetalae</taxon>
        <taxon>asterids</taxon>
        <taxon>lamiids</taxon>
        <taxon>Gentianales</taxon>
        <taxon>Rubiaceae</taxon>
        <taxon>Ixoroideae</taxon>
        <taxon>Gardenieae complex</taxon>
        <taxon>Bertiereae - Coffeeae clade</taxon>
        <taxon>Coffeeae</taxon>
        <taxon>Coffea</taxon>
    </lineage>
</organism>
<name>A0ABM4WJT1_COFAR</name>
<dbReference type="PROSITE" id="PS50162">
    <property type="entry name" value="RECA_2"/>
    <property type="match status" value="1"/>
</dbReference>
<dbReference type="SUPFAM" id="SSF52540">
    <property type="entry name" value="P-loop containing nucleoside triphosphate hydrolases"/>
    <property type="match status" value="1"/>
</dbReference>
<dbReference type="InterPro" id="IPR030547">
    <property type="entry name" value="XRCC2"/>
</dbReference>
<dbReference type="InterPro" id="IPR020588">
    <property type="entry name" value="RecA_ATP-bd"/>
</dbReference>
<dbReference type="GeneID" id="113722560"/>
<dbReference type="PANTHER" id="PTHR46644">
    <property type="entry name" value="DNA REPAIR PROTEIN XRCC2"/>
    <property type="match status" value="1"/>
</dbReference>
<dbReference type="Proteomes" id="UP001652660">
    <property type="component" value="Chromosome 2c"/>
</dbReference>
<protein>
    <submittedName>
        <fullName evidence="3">DNA repair protein XRCC2 homolog isoform X1</fullName>
    </submittedName>
</protein>
<keyword evidence="2" id="KW-1185">Reference proteome</keyword>
<reference evidence="3" key="1">
    <citation type="submission" date="2025-08" db="UniProtKB">
        <authorList>
            <consortium name="RefSeq"/>
        </authorList>
    </citation>
    <scope>IDENTIFICATION</scope>
    <source>
        <tissue evidence="3">Leaves</tissue>
    </source>
</reference>
<sequence>MESAVKDWIKADETAKEMLTRLFTERPFLPLPPPLHKLPLRPGNVVEVAGPPSSGKTHILMQAAISCILPKQWKGVQFGGMERLAVFVDLDCRFDVLRFSRLLKHKLIQANSNDTKSQTQSDEELFAECMRRFLCIHCYNSLEFLATLKTMNNQLQKQKDIQGVGVHLLVLDSIGAFYWMDRALPSLLVGGSNRKSLSLQSVMENVVQDLQKLLLVHPLLVLATKNSISGDKSTADELMRNTSSGPRPKHREYIYAFSLAVLCYSQDTCCSIRMAFFSYHEGIPVQLLQYFCDVMLIVECVKASWYSIPMILLQILFGLLHSGSSSYLVARVQFGCVFKKKRDISSICSPLEIILISTTRRRAISIRCDLEERYNDHHTKRLALWDMEEVWDAWLSSTGKSSV</sequence>
<dbReference type="InterPro" id="IPR027417">
    <property type="entry name" value="P-loop_NTPase"/>
</dbReference>
<dbReference type="CDD" id="cd19490">
    <property type="entry name" value="XRCC2"/>
    <property type="match status" value="1"/>
</dbReference>
<dbReference type="RefSeq" id="XP_071932047.1">
    <property type="nucleotide sequence ID" value="XM_072075946.1"/>
</dbReference>
<dbReference type="Gene3D" id="3.40.50.300">
    <property type="entry name" value="P-loop containing nucleotide triphosphate hydrolases"/>
    <property type="match status" value="1"/>
</dbReference>
<accession>A0ABM4WJT1</accession>